<evidence type="ECO:0000256" key="7">
    <source>
        <dbReference type="SAM" id="MobiDB-lite"/>
    </source>
</evidence>
<evidence type="ECO:0000313" key="10">
    <source>
        <dbReference type="EMBL" id="EDO09697.1"/>
    </source>
</evidence>
<gene>
    <name evidence="10" type="ORF">BACOVA_05561</name>
</gene>
<dbReference type="Pfam" id="PF23916">
    <property type="entry name" value="TIM-barrel_EndoS"/>
    <property type="match status" value="1"/>
</dbReference>
<dbReference type="EMBL" id="AAXF02000054">
    <property type="protein sequence ID" value="EDO09697.1"/>
    <property type="molecule type" value="Genomic_DNA"/>
</dbReference>
<reference evidence="10 11" key="1">
    <citation type="submission" date="2007-03" db="EMBL/GenBank/DDBJ databases">
        <authorList>
            <person name="Fulton L."/>
            <person name="Clifton S."/>
            <person name="Fulton B."/>
            <person name="Xu J."/>
            <person name="Minx P."/>
            <person name="Pepin K.H."/>
            <person name="Johnson M."/>
            <person name="Thiruvilangam P."/>
            <person name="Bhonagiri V."/>
            <person name="Nash W.E."/>
            <person name="Mardis E.R."/>
            <person name="Wilson R.K."/>
        </authorList>
    </citation>
    <scope>NUCLEOTIDE SEQUENCE [LARGE SCALE GENOMIC DNA]</scope>
    <source>
        <strain evidence="11">ATCC 8483 / DSM 1896 / JCM 5824 / BCRC 10623 / CCUG 4943 / NCTC 11153</strain>
    </source>
</reference>
<dbReference type="Proteomes" id="UP000005475">
    <property type="component" value="Unassembled WGS sequence"/>
</dbReference>
<evidence type="ECO:0000259" key="9">
    <source>
        <dbReference type="Pfam" id="PF23916"/>
    </source>
</evidence>
<evidence type="ECO:0000256" key="8">
    <source>
        <dbReference type="SAM" id="SignalP"/>
    </source>
</evidence>
<feature type="region of interest" description="Disordered" evidence="7">
    <location>
        <begin position="339"/>
        <end position="364"/>
    </location>
</feature>
<evidence type="ECO:0000256" key="1">
    <source>
        <dbReference type="ARBA" id="ARBA00009336"/>
    </source>
</evidence>
<evidence type="ECO:0000313" key="11">
    <source>
        <dbReference type="Proteomes" id="UP000005475"/>
    </source>
</evidence>
<dbReference type="AlphaFoldDB" id="A0AAN3D5S1"/>
<feature type="signal peptide" evidence="8">
    <location>
        <begin position="1"/>
        <end position="23"/>
    </location>
</feature>
<dbReference type="InterPro" id="IPR057016">
    <property type="entry name" value="EndoS_F2-like_TIM-barrel"/>
</dbReference>
<keyword evidence="3 8" id="KW-0732">Signal</keyword>
<evidence type="ECO:0000256" key="3">
    <source>
        <dbReference type="ARBA" id="ARBA00022729"/>
    </source>
</evidence>
<evidence type="ECO:0000256" key="4">
    <source>
        <dbReference type="ARBA" id="ARBA00022801"/>
    </source>
</evidence>
<dbReference type="CDD" id="cd06542">
    <property type="entry name" value="GH18_EndoS-like"/>
    <property type="match status" value="1"/>
</dbReference>
<protein>
    <recommendedName>
        <fullName evidence="2">mannosyl-glycoprotein endo-beta-N-acetylglucosaminidase</fullName>
        <ecNumber evidence="2">3.2.1.96</ecNumber>
    </recommendedName>
</protein>
<dbReference type="Gene3D" id="3.20.20.80">
    <property type="entry name" value="Glycosidases"/>
    <property type="match status" value="1"/>
</dbReference>
<comment type="caution">
    <text evidence="10">The sequence shown here is derived from an EMBL/GenBank/DDBJ whole genome shotgun (WGS) entry which is preliminary data.</text>
</comment>
<comment type="similarity">
    <text evidence="1">Belongs to the glycosyl hydrolase 18 family.</text>
</comment>
<evidence type="ECO:0000256" key="6">
    <source>
        <dbReference type="ARBA" id="ARBA00034414"/>
    </source>
</evidence>
<dbReference type="PROSITE" id="PS51257">
    <property type="entry name" value="PROKAR_LIPOPROTEIN"/>
    <property type="match status" value="1"/>
</dbReference>
<feature type="domain" description="Endo-beta-N-acetylglucosaminidase EndoS/F2-like TIM-barrel" evidence="9">
    <location>
        <begin position="71"/>
        <end position="304"/>
    </location>
</feature>
<proteinExistence type="inferred from homology"/>
<comment type="catalytic activity">
    <reaction evidence="6">
        <text>an N(4)-(oligosaccharide-(1-&gt;3)-[oligosaccharide-(1-&gt;6)]-beta-D-Man-(1-&gt;4)-beta-D-GlcNAc-(1-&gt;4)-alpha-D-GlcNAc)-L-asparaginyl-[protein] + H2O = an oligosaccharide-(1-&gt;3)-[oligosaccharide-(1-&gt;6)]-beta-D-Man-(1-&gt;4)-D-GlcNAc + N(4)-(N-acetyl-beta-D-glucosaminyl)-L-asparaginyl-[protein]</text>
        <dbReference type="Rhea" id="RHEA:73067"/>
        <dbReference type="Rhea" id="RHEA-COMP:12603"/>
        <dbReference type="Rhea" id="RHEA-COMP:18176"/>
        <dbReference type="ChEBI" id="CHEBI:15377"/>
        <dbReference type="ChEBI" id="CHEBI:132248"/>
        <dbReference type="ChEBI" id="CHEBI:192714"/>
        <dbReference type="ChEBI" id="CHEBI:192715"/>
        <dbReference type="EC" id="3.2.1.96"/>
    </reaction>
</comment>
<keyword evidence="4" id="KW-0378">Hydrolase</keyword>
<name>A0AAN3D5S1_BACO1</name>
<feature type="chain" id="PRO_5042821357" description="mannosyl-glycoprotein endo-beta-N-acetylglucosaminidase" evidence="8">
    <location>
        <begin position="24"/>
        <end position="364"/>
    </location>
</feature>
<dbReference type="SUPFAM" id="SSF51445">
    <property type="entry name" value="(Trans)glycosidases"/>
    <property type="match status" value="1"/>
</dbReference>
<evidence type="ECO:0000256" key="5">
    <source>
        <dbReference type="ARBA" id="ARBA00023295"/>
    </source>
</evidence>
<organism evidence="10 11">
    <name type="scientific">Bacteroides ovatus (strain ATCC 8483 / DSM 1896 / JCM 5824 / BCRC 10623 / CCUG 4943 / NCTC 11153)</name>
    <dbReference type="NCBI Taxonomy" id="411476"/>
    <lineage>
        <taxon>Bacteria</taxon>
        <taxon>Pseudomonadati</taxon>
        <taxon>Bacteroidota</taxon>
        <taxon>Bacteroidia</taxon>
        <taxon>Bacteroidales</taxon>
        <taxon>Bacteroidaceae</taxon>
        <taxon>Bacteroides</taxon>
    </lineage>
</organism>
<dbReference type="InterPro" id="IPR017853">
    <property type="entry name" value="GH"/>
</dbReference>
<accession>A0AAN3D5S1</accession>
<dbReference type="EC" id="3.2.1.96" evidence="2"/>
<reference evidence="11" key="2">
    <citation type="submission" date="2007-04" db="EMBL/GenBank/DDBJ databases">
        <title>Draft genome sequence of Bacteroides ovatus (ATCC 8483).</title>
        <authorList>
            <person name="Sudarsanam P."/>
            <person name="Ley R."/>
            <person name="Guruge J."/>
            <person name="Turnbaugh P.J."/>
            <person name="Mahowald M."/>
            <person name="Liep D."/>
            <person name="Gordon J."/>
        </authorList>
    </citation>
    <scope>NUCLEOTIDE SEQUENCE [LARGE SCALE GENOMIC DNA]</scope>
    <source>
        <strain evidence="11">ATCC 8483 / DSM 1896 / JCM 5824 / BCRC 10623 / CCUG 4943 / NCTC 11153</strain>
    </source>
</reference>
<dbReference type="GO" id="GO:0033925">
    <property type="term" value="F:mannosyl-glycoprotein endo-beta-N-acetylglucosaminidase activity"/>
    <property type="evidence" value="ECO:0007669"/>
    <property type="project" value="UniProtKB-EC"/>
</dbReference>
<sequence length="364" mass="41501">MQNMKRNYVYFLFTCLLTFVVSGCDTDIEPEVIQAANTYNEEYYQNLREYKKTDHAICFGWYAGYTSEASPSQGLHFTGLPDSLDIVSLWSGIPSNNPAYVETSYYNERYLPTAYEEMNYIRTVKGTRVVMCTICRIGSTEFPKTDAGIEAYALHLVRCVLRNDLDGLDLDYEPEGDWLQNDNFTKFIKVLGNYFGPQSGTGKLLIVDFYNQLPPKETEPYVDYFVRQCYTTGSAQTLQSKFDQLSSWCPPEKFVATEQMGWHWQNGGVAFTEADGNKVDSWGNPIYSVIGMARWNPTQGRKGGFGGYYFEYEYNTTRPANQAIGDKEKAAIPYYSLRRGIQEQNPAGKPVQQSTKQETEEENG</sequence>
<keyword evidence="5" id="KW-0326">Glycosidase</keyword>
<evidence type="ECO:0000256" key="2">
    <source>
        <dbReference type="ARBA" id="ARBA00012566"/>
    </source>
</evidence>